<keyword evidence="1" id="KW-0805">Transcription regulation</keyword>
<evidence type="ECO:0000256" key="3">
    <source>
        <dbReference type="ARBA" id="ARBA00023163"/>
    </source>
</evidence>
<dbReference type="AlphaFoldDB" id="A0A1H0JT40"/>
<dbReference type="GO" id="GO:0003700">
    <property type="term" value="F:DNA-binding transcription factor activity"/>
    <property type="evidence" value="ECO:0007669"/>
    <property type="project" value="InterPro"/>
</dbReference>
<dbReference type="PANTHER" id="PTHR47894:SF1">
    <property type="entry name" value="HTH-TYPE TRANSCRIPTIONAL REGULATOR VQSM"/>
    <property type="match status" value="1"/>
</dbReference>
<dbReference type="GO" id="GO:0005829">
    <property type="term" value="C:cytosol"/>
    <property type="evidence" value="ECO:0007669"/>
    <property type="project" value="TreeGrafter"/>
</dbReference>
<dbReference type="Pfam" id="PF12833">
    <property type="entry name" value="HTH_18"/>
    <property type="match status" value="1"/>
</dbReference>
<dbReference type="PROSITE" id="PS01124">
    <property type="entry name" value="HTH_ARAC_FAMILY_2"/>
    <property type="match status" value="1"/>
</dbReference>
<keyword evidence="6" id="KW-1185">Reference proteome</keyword>
<evidence type="ECO:0000259" key="4">
    <source>
        <dbReference type="PROSITE" id="PS01124"/>
    </source>
</evidence>
<dbReference type="InterPro" id="IPR032687">
    <property type="entry name" value="AraC-type_N"/>
</dbReference>
<dbReference type="PANTHER" id="PTHR47894">
    <property type="entry name" value="HTH-TYPE TRANSCRIPTIONAL REGULATOR GADX"/>
    <property type="match status" value="1"/>
</dbReference>
<dbReference type="InterPro" id="IPR009057">
    <property type="entry name" value="Homeodomain-like_sf"/>
</dbReference>
<organism evidence="5 6">
    <name type="scientific">Pedobacter steynii</name>
    <dbReference type="NCBI Taxonomy" id="430522"/>
    <lineage>
        <taxon>Bacteria</taxon>
        <taxon>Pseudomonadati</taxon>
        <taxon>Bacteroidota</taxon>
        <taxon>Sphingobacteriia</taxon>
        <taxon>Sphingobacteriales</taxon>
        <taxon>Sphingobacteriaceae</taxon>
        <taxon>Pedobacter</taxon>
    </lineage>
</organism>
<dbReference type="Proteomes" id="UP000183200">
    <property type="component" value="Unassembled WGS sequence"/>
</dbReference>
<dbReference type="RefSeq" id="WP_074612614.1">
    <property type="nucleotide sequence ID" value="NZ_FNGY01000015.1"/>
</dbReference>
<feature type="domain" description="HTH araC/xylS-type" evidence="4">
    <location>
        <begin position="250"/>
        <end position="348"/>
    </location>
</feature>
<sequence>MEGFNKSNSTSINTFWVAMPVMRNLILLAARNEVEVDAICVAGGINPADMNNIEMKVSLESNIAIMETILQLSDDKDMGLHLGEKATPPIIGQAGHLQQSDSDVLSAFRKTVYFTRTFTALYDFIFEEKDNKIFLYYEPVQLWNDIAPETARHGVDIPFAATVNFVKVLSGQTVYPIKVQYKYPKVSDTSEHERIFKCRPSFNQPCNCIVFNRADLEIPILGYNPKLNIVIENMLHERLRQAAEGVRFSVKVKEAILNNYQFDFPQLENVAVFLNITPRTLQRKLQEENTTYRVLSDLVKYELAAALLKHNELSISEIAYKLGYTDPHTFRKAFKQWSGSTPAEYRTKIITL</sequence>
<protein>
    <submittedName>
        <fullName evidence="5">AraC-type DNA-binding protein</fullName>
    </submittedName>
</protein>
<evidence type="ECO:0000256" key="1">
    <source>
        <dbReference type="ARBA" id="ARBA00023015"/>
    </source>
</evidence>
<evidence type="ECO:0000256" key="2">
    <source>
        <dbReference type="ARBA" id="ARBA00023125"/>
    </source>
</evidence>
<dbReference type="Gene3D" id="1.10.10.60">
    <property type="entry name" value="Homeodomain-like"/>
    <property type="match status" value="1"/>
</dbReference>
<dbReference type="Pfam" id="PF12625">
    <property type="entry name" value="Arabinose_bd"/>
    <property type="match status" value="1"/>
</dbReference>
<keyword evidence="2 5" id="KW-0238">DNA-binding</keyword>
<evidence type="ECO:0000313" key="5">
    <source>
        <dbReference type="EMBL" id="SDO46784.1"/>
    </source>
</evidence>
<dbReference type="InterPro" id="IPR020449">
    <property type="entry name" value="Tscrpt_reg_AraC-type_HTH"/>
</dbReference>
<dbReference type="PRINTS" id="PR00032">
    <property type="entry name" value="HTHARAC"/>
</dbReference>
<accession>A0A1H0JT40</accession>
<name>A0A1H0JT40_9SPHI</name>
<dbReference type="InterPro" id="IPR018060">
    <property type="entry name" value="HTH_AraC"/>
</dbReference>
<dbReference type="EMBL" id="FNGY01000015">
    <property type="protein sequence ID" value="SDO46784.1"/>
    <property type="molecule type" value="Genomic_DNA"/>
</dbReference>
<dbReference type="OrthoDB" id="5582699at2"/>
<dbReference type="SUPFAM" id="SSF46689">
    <property type="entry name" value="Homeodomain-like"/>
    <property type="match status" value="1"/>
</dbReference>
<evidence type="ECO:0000313" key="6">
    <source>
        <dbReference type="Proteomes" id="UP000183200"/>
    </source>
</evidence>
<reference evidence="6" key="1">
    <citation type="submission" date="2016-10" db="EMBL/GenBank/DDBJ databases">
        <authorList>
            <person name="Varghese N."/>
            <person name="Submissions S."/>
        </authorList>
    </citation>
    <scope>NUCLEOTIDE SEQUENCE [LARGE SCALE GENOMIC DNA]</scope>
    <source>
        <strain evidence="6">DSM 19110</strain>
    </source>
</reference>
<dbReference type="SMART" id="SM00342">
    <property type="entry name" value="HTH_ARAC"/>
    <property type="match status" value="1"/>
</dbReference>
<proteinExistence type="predicted"/>
<dbReference type="GO" id="GO:0000976">
    <property type="term" value="F:transcription cis-regulatory region binding"/>
    <property type="evidence" value="ECO:0007669"/>
    <property type="project" value="TreeGrafter"/>
</dbReference>
<gene>
    <name evidence="5" type="ORF">SAMN05421820_11565</name>
</gene>
<keyword evidence="3" id="KW-0804">Transcription</keyword>